<feature type="compositionally biased region" description="Acidic residues" evidence="1">
    <location>
        <begin position="32"/>
        <end position="51"/>
    </location>
</feature>
<evidence type="ECO:0000313" key="3">
    <source>
        <dbReference type="Proteomes" id="UP000192247"/>
    </source>
</evidence>
<dbReference type="InParanoid" id="A0A1V9XID8"/>
<name>A0A1V9XID8_9ACAR</name>
<sequence length="102" mass="11470">MEESTLAKRKVNVMYGDSDEDFVVTPELLAEGAEDDEETLNEDEQALESEAESGGAENELNQLRNDQNIPVERLKEMFDFDVSRPPARNGQHGAIDILLSFR</sequence>
<gene>
    <name evidence="2" type="ORF">BIW11_09827</name>
</gene>
<keyword evidence="3" id="KW-1185">Reference proteome</keyword>
<protein>
    <submittedName>
        <fullName evidence="2">Uncharacterized protein</fullName>
    </submittedName>
</protein>
<dbReference type="Proteomes" id="UP000192247">
    <property type="component" value="Unassembled WGS sequence"/>
</dbReference>
<proteinExistence type="predicted"/>
<dbReference type="AlphaFoldDB" id="A0A1V9XID8"/>
<evidence type="ECO:0000256" key="1">
    <source>
        <dbReference type="SAM" id="MobiDB-lite"/>
    </source>
</evidence>
<evidence type="ECO:0000313" key="2">
    <source>
        <dbReference type="EMBL" id="OQR73287.1"/>
    </source>
</evidence>
<comment type="caution">
    <text evidence="2">The sequence shown here is derived from an EMBL/GenBank/DDBJ whole genome shotgun (WGS) entry which is preliminary data.</text>
</comment>
<reference evidence="2 3" key="1">
    <citation type="journal article" date="2017" name="Gigascience">
        <title>Draft genome of the honey bee ectoparasitic mite, Tropilaelaps mercedesae, is shaped by the parasitic life history.</title>
        <authorList>
            <person name="Dong X."/>
            <person name="Armstrong S.D."/>
            <person name="Xia D."/>
            <person name="Makepeace B.L."/>
            <person name="Darby A.C."/>
            <person name="Kadowaki T."/>
        </authorList>
    </citation>
    <scope>NUCLEOTIDE SEQUENCE [LARGE SCALE GENOMIC DNA]</scope>
    <source>
        <strain evidence="2">Wuxi-XJTLU</strain>
    </source>
</reference>
<feature type="compositionally biased region" description="Low complexity" evidence="1">
    <location>
        <begin position="52"/>
        <end position="61"/>
    </location>
</feature>
<feature type="region of interest" description="Disordered" evidence="1">
    <location>
        <begin position="32"/>
        <end position="67"/>
    </location>
</feature>
<dbReference type="EMBL" id="MNPL01010187">
    <property type="protein sequence ID" value="OQR73287.1"/>
    <property type="molecule type" value="Genomic_DNA"/>
</dbReference>
<accession>A0A1V9XID8</accession>
<organism evidence="2 3">
    <name type="scientific">Tropilaelaps mercedesae</name>
    <dbReference type="NCBI Taxonomy" id="418985"/>
    <lineage>
        <taxon>Eukaryota</taxon>
        <taxon>Metazoa</taxon>
        <taxon>Ecdysozoa</taxon>
        <taxon>Arthropoda</taxon>
        <taxon>Chelicerata</taxon>
        <taxon>Arachnida</taxon>
        <taxon>Acari</taxon>
        <taxon>Parasitiformes</taxon>
        <taxon>Mesostigmata</taxon>
        <taxon>Gamasina</taxon>
        <taxon>Dermanyssoidea</taxon>
        <taxon>Laelapidae</taxon>
        <taxon>Tropilaelaps</taxon>
    </lineage>
</organism>